<dbReference type="InterPro" id="IPR013130">
    <property type="entry name" value="Fe3_Rdtase_TM_dom"/>
</dbReference>
<keyword evidence="6 7" id="KW-0472">Membrane</keyword>
<comment type="subcellular location">
    <subcellularLocation>
        <location evidence="7">Cell membrane</location>
        <topology evidence="7">Multi-pass membrane protein</topology>
    </subcellularLocation>
    <subcellularLocation>
        <location evidence="1">Membrane</location>
        <topology evidence="1">Multi-pass membrane protein</topology>
    </subcellularLocation>
</comment>
<dbReference type="GO" id="GO:0009055">
    <property type="term" value="F:electron transfer activity"/>
    <property type="evidence" value="ECO:0007669"/>
    <property type="project" value="UniProtKB-UniRule"/>
</dbReference>
<name>A4TYY4_9PROT</name>
<keyword evidence="7" id="KW-0288">FMN</keyword>
<keyword evidence="3 7" id="KW-0812">Transmembrane</keyword>
<dbReference type="GO" id="GO:0016679">
    <property type="term" value="F:oxidoreductase activity, acting on diphenols and related substances as donors"/>
    <property type="evidence" value="ECO:0007669"/>
    <property type="project" value="TreeGrafter"/>
</dbReference>
<evidence type="ECO:0000256" key="3">
    <source>
        <dbReference type="ARBA" id="ARBA00022692"/>
    </source>
</evidence>
<dbReference type="GO" id="GO:0030091">
    <property type="term" value="P:protein repair"/>
    <property type="evidence" value="ECO:0007669"/>
    <property type="project" value="UniProtKB-UniRule"/>
</dbReference>
<reference evidence="9" key="1">
    <citation type="journal article" date="2007" name="J. Bacteriol.">
        <title>Comparative genome analysis of four magnetotactic bacteria reveals a complex set of group-specific genes implicated in magnetosome biomineralization and function.</title>
        <authorList>
            <person name="Richter M."/>
            <person name="Kube M."/>
            <person name="Bazylinski D.A."/>
            <person name="Lombardot T."/>
            <person name="Gloeckner F.O."/>
            <person name="Reinhardt R."/>
            <person name="Schueler D."/>
        </authorList>
    </citation>
    <scope>NUCLEOTIDE SEQUENCE</scope>
    <source>
        <strain evidence="9">MSR-1</strain>
    </source>
</reference>
<keyword evidence="5 7" id="KW-0408">Iron</keyword>
<feature type="transmembrane region" description="Helical" evidence="7">
    <location>
        <begin position="73"/>
        <end position="95"/>
    </location>
</feature>
<dbReference type="AlphaFoldDB" id="A4TYY4"/>
<dbReference type="EMBL" id="CU459003">
    <property type="protein sequence ID" value="CAM75841.1"/>
    <property type="molecule type" value="Genomic_DNA"/>
</dbReference>
<dbReference type="RefSeq" id="WP_106002140.1">
    <property type="nucleotide sequence ID" value="NZ_CP027527.1"/>
</dbReference>
<keyword evidence="7" id="KW-0285">Flavoprotein</keyword>
<evidence type="ECO:0000256" key="7">
    <source>
        <dbReference type="HAMAP-Rule" id="MF_01207"/>
    </source>
</evidence>
<feature type="transmembrane region" description="Helical" evidence="7">
    <location>
        <begin position="43"/>
        <end position="61"/>
    </location>
</feature>
<comment type="function">
    <text evidence="7">Part of the MsrPQ system that repairs oxidized periplasmic proteins containing methionine sulfoxide residues (Met-O), using respiratory chain electrons. Thus protects these proteins from oxidative-stress damage caused by reactive species of oxygen and chlorine generated by the host defense mechanisms. MsrPQ is essential for the maintenance of envelope integrity under bleach stress, rescuing a wide series of structurally unrelated periplasmic proteins from methionine oxidation. MsrQ provides electrons for reduction to the reductase catalytic subunit MsrP, using the quinone pool of the respiratory chain.</text>
</comment>
<evidence type="ECO:0000256" key="1">
    <source>
        <dbReference type="ARBA" id="ARBA00004141"/>
    </source>
</evidence>
<comment type="caution">
    <text evidence="7">Lacks conserved residue(s) required for the propagation of feature annotation.</text>
</comment>
<keyword evidence="4 7" id="KW-1133">Transmembrane helix</keyword>
<evidence type="ECO:0000256" key="4">
    <source>
        <dbReference type="ARBA" id="ARBA00022989"/>
    </source>
</evidence>
<accession>A4TYY4</accession>
<evidence type="ECO:0000313" key="9">
    <source>
        <dbReference type="EMBL" id="CAM75841.1"/>
    </source>
</evidence>
<dbReference type="GO" id="GO:0046872">
    <property type="term" value="F:metal ion binding"/>
    <property type="evidence" value="ECO:0007669"/>
    <property type="project" value="UniProtKB-KW"/>
</dbReference>
<evidence type="ECO:0000259" key="8">
    <source>
        <dbReference type="Pfam" id="PF01794"/>
    </source>
</evidence>
<feature type="transmembrane region" description="Helical" evidence="7">
    <location>
        <begin position="170"/>
        <end position="188"/>
    </location>
</feature>
<dbReference type="GO" id="GO:0010181">
    <property type="term" value="F:FMN binding"/>
    <property type="evidence" value="ECO:0007669"/>
    <property type="project" value="UniProtKB-UniRule"/>
</dbReference>
<sequence length="194" mass="22147">MRWLKPAAFAVALLPLAWLLWRAGFGSLGVNPVETINRYLGDWALRFLLIALAVTPVRQWTGWPALARLRRMMGLFAFFYVCLHLASYVGIDLFFDWAALWADVLKRNYITLGMIAVLLLVPLALTSTNGMIRRLGGARWRRLHLLVFPASILGVAHFWMMVKADIREPLVYAVLLAVLLGWRLWGFARRAQRA</sequence>
<dbReference type="HAMAP" id="MF_01207">
    <property type="entry name" value="MsrQ"/>
    <property type="match status" value="1"/>
</dbReference>
<keyword evidence="7" id="KW-0479">Metal-binding</keyword>
<dbReference type="GO" id="GO:0005886">
    <property type="term" value="C:plasma membrane"/>
    <property type="evidence" value="ECO:0007669"/>
    <property type="project" value="UniProtKB-SubCell"/>
</dbReference>
<protein>
    <recommendedName>
        <fullName evidence="7">Protein-methionine-sulfoxide reductase heme-binding subunit MsrQ</fullName>
    </recommendedName>
    <alternativeName>
        <fullName evidence="7">Flavocytochrome MsrQ</fullName>
    </alternativeName>
</protein>
<comment type="similarity">
    <text evidence="7">Belongs to the MsrQ family.</text>
</comment>
<evidence type="ECO:0000256" key="5">
    <source>
        <dbReference type="ARBA" id="ARBA00023004"/>
    </source>
</evidence>
<evidence type="ECO:0000256" key="2">
    <source>
        <dbReference type="ARBA" id="ARBA00022448"/>
    </source>
</evidence>
<evidence type="ECO:0000256" key="6">
    <source>
        <dbReference type="ARBA" id="ARBA00023136"/>
    </source>
</evidence>
<keyword evidence="7" id="KW-0349">Heme</keyword>
<gene>
    <name evidence="7" type="primary">msrQ</name>
    <name evidence="9" type="ORF">MGR_0457</name>
</gene>
<feature type="domain" description="Ferric oxidoreductase" evidence="8">
    <location>
        <begin position="41"/>
        <end position="155"/>
    </location>
</feature>
<dbReference type="Pfam" id="PF01794">
    <property type="entry name" value="Ferric_reduct"/>
    <property type="match status" value="1"/>
</dbReference>
<comment type="cofactor">
    <cofactor evidence="7">
        <name>FMN</name>
        <dbReference type="ChEBI" id="CHEBI:58210"/>
    </cofactor>
    <text evidence="7">Binds 1 FMN per subunit.</text>
</comment>
<organism evidence="9">
    <name type="scientific">Magnetospirillum gryphiswaldense</name>
    <dbReference type="NCBI Taxonomy" id="55518"/>
    <lineage>
        <taxon>Bacteria</taxon>
        <taxon>Pseudomonadati</taxon>
        <taxon>Pseudomonadota</taxon>
        <taxon>Alphaproteobacteria</taxon>
        <taxon>Rhodospirillales</taxon>
        <taxon>Rhodospirillaceae</taxon>
        <taxon>Magnetospirillum</taxon>
    </lineage>
</organism>
<keyword evidence="7" id="KW-0249">Electron transport</keyword>
<dbReference type="PANTHER" id="PTHR36964">
    <property type="entry name" value="PROTEIN-METHIONINE-SULFOXIDE REDUCTASE HEME-BINDING SUBUNIT MSRQ"/>
    <property type="match status" value="1"/>
</dbReference>
<feature type="transmembrane region" description="Helical" evidence="7">
    <location>
        <begin position="107"/>
        <end position="125"/>
    </location>
</feature>
<keyword evidence="2 7" id="KW-0813">Transport</keyword>
<dbReference type="InterPro" id="IPR022837">
    <property type="entry name" value="MsrQ-like"/>
</dbReference>
<comment type="cofactor">
    <cofactor evidence="7">
        <name>heme b</name>
        <dbReference type="ChEBI" id="CHEBI:60344"/>
    </cofactor>
    <text evidence="7">Binds 1 heme b (iron(II)-protoporphyrin IX) group per subunit.</text>
</comment>
<feature type="transmembrane region" description="Helical" evidence="7">
    <location>
        <begin position="145"/>
        <end position="164"/>
    </location>
</feature>
<comment type="subunit">
    <text evidence="7">Heterodimer of a catalytic subunit (MsrP) and a heme-binding subunit (MsrQ).</text>
</comment>
<dbReference type="GO" id="GO:0020037">
    <property type="term" value="F:heme binding"/>
    <property type="evidence" value="ECO:0007669"/>
    <property type="project" value="UniProtKB-UniRule"/>
</dbReference>
<proteinExistence type="inferred from homology"/>
<dbReference type="PANTHER" id="PTHR36964:SF1">
    <property type="entry name" value="PROTEIN-METHIONINE-SULFOXIDE REDUCTASE HEME-BINDING SUBUNIT MSRQ"/>
    <property type="match status" value="1"/>
</dbReference>
<keyword evidence="7" id="KW-1003">Cell membrane</keyword>